<protein>
    <submittedName>
        <fullName evidence="3">Aldo/keto reductase</fullName>
    </submittedName>
</protein>
<dbReference type="EMBL" id="JALAZD010000001">
    <property type="protein sequence ID" value="MCI0126104.1"/>
    <property type="molecule type" value="Genomic_DNA"/>
</dbReference>
<dbReference type="InterPro" id="IPR023210">
    <property type="entry name" value="NADP_OxRdtase_dom"/>
</dbReference>
<dbReference type="PRINTS" id="PR00069">
    <property type="entry name" value="ALDKETRDTASE"/>
</dbReference>
<dbReference type="SUPFAM" id="SSF51430">
    <property type="entry name" value="NAD(P)-linked oxidoreductase"/>
    <property type="match status" value="1"/>
</dbReference>
<dbReference type="GO" id="GO:0005737">
    <property type="term" value="C:cytoplasm"/>
    <property type="evidence" value="ECO:0007669"/>
    <property type="project" value="TreeGrafter"/>
</dbReference>
<dbReference type="RefSeq" id="WP_035032625.1">
    <property type="nucleotide sequence ID" value="NZ_CP068983.1"/>
</dbReference>
<comment type="caution">
    <text evidence="3">The sequence shown here is derived from an EMBL/GenBank/DDBJ whole genome shotgun (WGS) entry which is preliminary data.</text>
</comment>
<evidence type="ECO:0000259" key="2">
    <source>
        <dbReference type="Pfam" id="PF00248"/>
    </source>
</evidence>
<evidence type="ECO:0000256" key="1">
    <source>
        <dbReference type="ARBA" id="ARBA00023002"/>
    </source>
</evidence>
<dbReference type="CDD" id="cd19076">
    <property type="entry name" value="AKR_AKR13A_13D"/>
    <property type="match status" value="1"/>
</dbReference>
<evidence type="ECO:0000313" key="3">
    <source>
        <dbReference type="EMBL" id="MCI0126104.1"/>
    </source>
</evidence>
<dbReference type="InterPro" id="IPR036812">
    <property type="entry name" value="NAD(P)_OxRdtase_dom_sf"/>
</dbReference>
<organism evidence="3 4">
    <name type="scientific">Paradevosia shaoguanensis</name>
    <dbReference type="NCBI Taxonomy" id="1335043"/>
    <lineage>
        <taxon>Bacteria</taxon>
        <taxon>Pseudomonadati</taxon>
        <taxon>Pseudomonadota</taxon>
        <taxon>Alphaproteobacteria</taxon>
        <taxon>Hyphomicrobiales</taxon>
        <taxon>Devosiaceae</taxon>
        <taxon>Paradevosia</taxon>
    </lineage>
</organism>
<dbReference type="GO" id="GO:0016491">
    <property type="term" value="F:oxidoreductase activity"/>
    <property type="evidence" value="ECO:0007669"/>
    <property type="project" value="UniProtKB-KW"/>
</dbReference>
<dbReference type="Pfam" id="PF00248">
    <property type="entry name" value="Aldo_ket_red"/>
    <property type="match status" value="1"/>
</dbReference>
<sequence>MKYVNLGSQGLKVSMEGLGCMGMSAFYGPSDEAENLATLARALELGIDFFDTAEIYGPFKNEQLLAKAFKGKRDQVKIATKVGSEVTDEGERKAVNGRPDYIRKAIDRSLKHLGTDHVDLYYLHRIDPNVPIEESVGALADLVAAGKVRYIGVSEASAATIRKAHATHPLTALQTEYSLFERGVEGNEVMDTVRELGIGFVAYSPLGRGLLTGAISSTDTLADTDFRRSDPRWSDQNFDKNMALVGRIRSLAERKGVRPSQLALAWVFAQGALAIPGTRRIKYLEENAAAVDIALDENELAELNDAAPAGAAAGDRYTPAGMQSLNR</sequence>
<accession>A0AA41UCA8</accession>
<proteinExistence type="predicted"/>
<dbReference type="Proteomes" id="UP001156140">
    <property type="component" value="Unassembled WGS sequence"/>
</dbReference>
<keyword evidence="4" id="KW-1185">Reference proteome</keyword>
<dbReference type="InterPro" id="IPR020471">
    <property type="entry name" value="AKR"/>
</dbReference>
<dbReference type="Gene3D" id="3.20.20.100">
    <property type="entry name" value="NADP-dependent oxidoreductase domain"/>
    <property type="match status" value="1"/>
</dbReference>
<name>A0AA41UCA8_9HYPH</name>
<dbReference type="PANTHER" id="PTHR43625">
    <property type="entry name" value="AFLATOXIN B1 ALDEHYDE REDUCTASE"/>
    <property type="match status" value="1"/>
</dbReference>
<dbReference type="AlphaFoldDB" id="A0AA41UCA8"/>
<dbReference type="InterPro" id="IPR050791">
    <property type="entry name" value="Aldo-Keto_reductase"/>
</dbReference>
<feature type="domain" description="NADP-dependent oxidoreductase" evidence="2">
    <location>
        <begin position="17"/>
        <end position="305"/>
    </location>
</feature>
<evidence type="ECO:0000313" key="4">
    <source>
        <dbReference type="Proteomes" id="UP001156140"/>
    </source>
</evidence>
<dbReference type="PANTHER" id="PTHR43625:SF40">
    <property type="entry name" value="ALDO-KETO REDUCTASE YAKC [NADP(+)]"/>
    <property type="match status" value="1"/>
</dbReference>
<keyword evidence="1" id="KW-0560">Oxidoreductase</keyword>
<reference evidence="3" key="1">
    <citation type="submission" date="2022-03" db="EMBL/GenBank/DDBJ databases">
        <title>The complete genome sequence of a Methyloterrigena soli.</title>
        <authorList>
            <person name="Zi Z."/>
        </authorList>
    </citation>
    <scope>NUCLEOTIDE SEQUENCE</scope>
    <source>
        <strain evidence="3">M48</strain>
    </source>
</reference>
<gene>
    <name evidence="3" type="ORF">ML536_04620</name>
</gene>